<dbReference type="Proteomes" id="UP001183794">
    <property type="component" value="Unassembled WGS sequence"/>
</dbReference>
<protein>
    <submittedName>
        <fullName evidence="2">HAD superfamily hydrolase (TIGR01450 family)</fullName>
    </submittedName>
</protein>
<comment type="caution">
    <text evidence="2">The sequence shown here is derived from an EMBL/GenBank/DDBJ whole genome shotgun (WGS) entry which is preliminary data.</text>
</comment>
<dbReference type="PANTHER" id="PTHR19288">
    <property type="entry name" value="4-NITROPHENYLPHOSPHATASE-RELATED"/>
    <property type="match status" value="1"/>
</dbReference>
<evidence type="ECO:0000313" key="3">
    <source>
        <dbReference type="Proteomes" id="UP001183794"/>
    </source>
</evidence>
<dbReference type="EMBL" id="JAVDYJ010000001">
    <property type="protein sequence ID" value="MDR7347359.1"/>
    <property type="molecule type" value="Genomic_DNA"/>
</dbReference>
<dbReference type="NCBIfam" id="TIGR01460">
    <property type="entry name" value="HAD-SF-IIA"/>
    <property type="match status" value="1"/>
</dbReference>
<dbReference type="GO" id="GO:0016787">
    <property type="term" value="F:hydrolase activity"/>
    <property type="evidence" value="ECO:0007669"/>
    <property type="project" value="UniProtKB-KW"/>
</dbReference>
<proteinExistence type="inferred from homology"/>
<dbReference type="Pfam" id="PF13344">
    <property type="entry name" value="Hydrolase_6"/>
    <property type="match status" value="1"/>
</dbReference>
<evidence type="ECO:0000256" key="1">
    <source>
        <dbReference type="PIRNR" id="PIRNR000915"/>
    </source>
</evidence>
<keyword evidence="2" id="KW-0378">Hydrolase</keyword>
<accession>A0ABU2B2V9</accession>
<evidence type="ECO:0000313" key="2">
    <source>
        <dbReference type="EMBL" id="MDR7347359.1"/>
    </source>
</evidence>
<dbReference type="PANTHER" id="PTHR19288:SF95">
    <property type="entry name" value="D-GLYCEROL 3-PHOSPHATE PHOSPHATASE"/>
    <property type="match status" value="1"/>
</dbReference>
<dbReference type="InterPro" id="IPR036412">
    <property type="entry name" value="HAD-like_sf"/>
</dbReference>
<sequence length="277" mass="29151">MTTFYHGYDGLLCDLDGVVYAGAQPIPYAVDTLNALIERGIPVGFVTNNASKSAADVADRLTSFGVDTDSTHVITSAQAVADVLKREYQPADGPVLVTGSEQLTALIQAAGFATTAVAADAPQVVVQGFNPHLGWKDLAEASFAIQHGAGWLASNLDLTIPLAQGVAPGNGSLVNAVAQATGHRPELAAGKPAPTMFRTMANRFSMRQPLVVGDRLDTDVLGALNAGFDGALVETGIHRRADLPAFRRISSPTWVLPDLSVLLNSPEPEHRGQHDRP</sequence>
<dbReference type="InterPro" id="IPR006357">
    <property type="entry name" value="HAD-SF_hydro_IIA"/>
</dbReference>
<keyword evidence="3" id="KW-1185">Reference proteome</keyword>
<dbReference type="Gene3D" id="3.40.50.1000">
    <property type="entry name" value="HAD superfamily/HAD-like"/>
    <property type="match status" value="2"/>
</dbReference>
<dbReference type="InterPro" id="IPR023214">
    <property type="entry name" value="HAD_sf"/>
</dbReference>
<reference evidence="2 3" key="1">
    <citation type="submission" date="2023-07" db="EMBL/GenBank/DDBJ databases">
        <title>Sequencing the genomes of 1000 actinobacteria strains.</title>
        <authorList>
            <person name="Klenk H.-P."/>
        </authorList>
    </citation>
    <scope>NUCLEOTIDE SEQUENCE [LARGE SCALE GENOMIC DNA]</scope>
    <source>
        <strain evidence="2 3">DSM 22966</strain>
    </source>
</reference>
<dbReference type="PIRSF" id="PIRSF000915">
    <property type="entry name" value="PGP-type_phosphatase"/>
    <property type="match status" value="1"/>
</dbReference>
<dbReference type="NCBIfam" id="TIGR01549">
    <property type="entry name" value="HAD-SF-IA-v1"/>
    <property type="match status" value="1"/>
</dbReference>
<organism evidence="2 3">
    <name type="scientific">Enteractinococcus fodinae</name>
    <dbReference type="NCBI Taxonomy" id="684663"/>
    <lineage>
        <taxon>Bacteria</taxon>
        <taxon>Bacillati</taxon>
        <taxon>Actinomycetota</taxon>
        <taxon>Actinomycetes</taxon>
        <taxon>Micrococcales</taxon>
        <taxon>Micrococcaceae</taxon>
    </lineage>
</organism>
<gene>
    <name evidence="2" type="ORF">J2S62_001616</name>
</gene>
<dbReference type="InterPro" id="IPR006439">
    <property type="entry name" value="HAD-SF_hydro_IA"/>
</dbReference>
<comment type="similarity">
    <text evidence="1">Belongs to the HAD-like hydrolase superfamily.</text>
</comment>
<name>A0ABU2B2V9_9MICC</name>
<dbReference type="Pfam" id="PF13242">
    <property type="entry name" value="Hydrolase_like"/>
    <property type="match status" value="1"/>
</dbReference>
<dbReference type="SUPFAM" id="SSF56784">
    <property type="entry name" value="HAD-like"/>
    <property type="match status" value="1"/>
</dbReference>
<dbReference type="RefSeq" id="WP_310173442.1">
    <property type="nucleotide sequence ID" value="NZ_BAABHE010000002.1"/>
</dbReference>